<dbReference type="AlphaFoldDB" id="A0A7K1UDQ3"/>
<evidence type="ECO:0008006" key="3">
    <source>
        <dbReference type="Google" id="ProtNLM"/>
    </source>
</evidence>
<dbReference type="RefSeq" id="WP_157309933.1">
    <property type="nucleotide sequence ID" value="NZ_WRXN01000028.1"/>
</dbReference>
<dbReference type="Proteomes" id="UP000461730">
    <property type="component" value="Unassembled WGS sequence"/>
</dbReference>
<comment type="caution">
    <text evidence="1">The sequence shown here is derived from an EMBL/GenBank/DDBJ whole genome shotgun (WGS) entry which is preliminary data.</text>
</comment>
<sequence length="162" mass="17620">MKNTIIVLALFMTTILACKKDDDNQPDGKAESDAIANAILGKKYKISAIRTVEGNTDARGEFPACILDDSYFIRSAGTVQIVQGAQLCGTHAQDTVNASWGFGYADNGGLKSLFFSLYTGGDTYKEMEFIKGDFTVNTSNGQEITLVVSKASIKYNFYLVKI</sequence>
<proteinExistence type="predicted"/>
<protein>
    <recommendedName>
        <fullName evidence="3">Lipocalin-like domain-containing protein</fullName>
    </recommendedName>
</protein>
<keyword evidence="2" id="KW-1185">Reference proteome</keyword>
<evidence type="ECO:0000313" key="1">
    <source>
        <dbReference type="EMBL" id="MVT12517.1"/>
    </source>
</evidence>
<gene>
    <name evidence="1" type="ORF">GO493_29970</name>
</gene>
<name>A0A7K1UDQ3_9BACT</name>
<dbReference type="EMBL" id="WRXN01000028">
    <property type="protein sequence ID" value="MVT12517.1"/>
    <property type="molecule type" value="Genomic_DNA"/>
</dbReference>
<accession>A0A7K1UDQ3</accession>
<evidence type="ECO:0000313" key="2">
    <source>
        <dbReference type="Proteomes" id="UP000461730"/>
    </source>
</evidence>
<reference evidence="1 2" key="1">
    <citation type="submission" date="2019-12" db="EMBL/GenBank/DDBJ databases">
        <title>Chitinophaga sp. strain ysch24 (GDMCC 1.1355), whole genome shotgun sequence.</title>
        <authorList>
            <person name="Zhang X."/>
        </authorList>
    </citation>
    <scope>NUCLEOTIDE SEQUENCE [LARGE SCALE GENOMIC DNA]</scope>
    <source>
        <strain evidence="2">ysch24</strain>
    </source>
</reference>
<dbReference type="PROSITE" id="PS51257">
    <property type="entry name" value="PROKAR_LIPOPROTEIN"/>
    <property type="match status" value="1"/>
</dbReference>
<organism evidence="1 2">
    <name type="scientific">Chitinophaga tropicalis</name>
    <dbReference type="NCBI Taxonomy" id="2683588"/>
    <lineage>
        <taxon>Bacteria</taxon>
        <taxon>Pseudomonadati</taxon>
        <taxon>Bacteroidota</taxon>
        <taxon>Chitinophagia</taxon>
        <taxon>Chitinophagales</taxon>
        <taxon>Chitinophagaceae</taxon>
        <taxon>Chitinophaga</taxon>
    </lineage>
</organism>